<evidence type="ECO:0000313" key="1">
    <source>
        <dbReference type="EMBL" id="OGF13959.1"/>
    </source>
</evidence>
<dbReference type="Proteomes" id="UP000177230">
    <property type="component" value="Unassembled WGS sequence"/>
</dbReference>
<dbReference type="AlphaFoldDB" id="A0A1F5RHR0"/>
<dbReference type="EMBL" id="MFFM01000010">
    <property type="protein sequence ID" value="OGF13959.1"/>
    <property type="molecule type" value="Genomic_DNA"/>
</dbReference>
<sequence>MLLVFGCSKETPTSAEDPSFTETYHSDYEILPVEFDLTVFTPPVQIEDTSGAAAPGGIFKARAQAILDNLDTTKYEHYSGRVMDEASGTYIYDCSGLVGDFVIRQALYDHYQDLALFANAFHTFDPRPRAWGFYDYFRDILGNDAGGEANPVGQNKYWKVFLAADSIRKGDIIVVKYDQDWRKQYQDRENKDASTGHVMIAWSQPIIIGSEATIRILDCASSGHYGDTRDSAGTASLDGSGIGVGWMRYGLSTNGRNRPYKYHWKLGGQWYGLWTGSYDYYNRLEGILIARPI</sequence>
<comment type="caution">
    <text evidence="1">The sequence shown here is derived from an EMBL/GenBank/DDBJ whole genome shotgun (WGS) entry which is preliminary data.</text>
</comment>
<evidence type="ECO:0000313" key="2">
    <source>
        <dbReference type="Proteomes" id="UP000177230"/>
    </source>
</evidence>
<proteinExistence type="predicted"/>
<reference evidence="1 2" key="1">
    <citation type="journal article" date="2016" name="Nat. Commun.">
        <title>Thousands of microbial genomes shed light on interconnected biogeochemical processes in an aquifer system.</title>
        <authorList>
            <person name="Anantharaman K."/>
            <person name="Brown C.T."/>
            <person name="Hug L.A."/>
            <person name="Sharon I."/>
            <person name="Castelle C.J."/>
            <person name="Probst A.J."/>
            <person name="Thomas B.C."/>
            <person name="Singh A."/>
            <person name="Wilkins M.J."/>
            <person name="Karaoz U."/>
            <person name="Brodie E.L."/>
            <person name="Williams K.H."/>
            <person name="Hubbard S.S."/>
            <person name="Banfield J.F."/>
        </authorList>
    </citation>
    <scope>NUCLEOTIDE SEQUENCE [LARGE SCALE GENOMIC DNA]</scope>
</reference>
<organism evidence="1 2">
    <name type="scientific">Candidatus Edwardsbacteria bacterium GWF2_54_11</name>
    <dbReference type="NCBI Taxonomy" id="1817851"/>
    <lineage>
        <taxon>Bacteria</taxon>
        <taxon>Candidatus Edwardsiibacteriota</taxon>
    </lineage>
</organism>
<gene>
    <name evidence="1" type="ORF">A2024_11600</name>
</gene>
<name>A0A1F5RHR0_9BACT</name>
<accession>A0A1F5RHR0</accession>
<protein>
    <submittedName>
        <fullName evidence="1">Uncharacterized protein</fullName>
    </submittedName>
</protein>